<accession>A0A2P2IHU9</accession>
<dbReference type="EMBL" id="GGEC01000298">
    <property type="protein sequence ID" value="MBW80781.1"/>
    <property type="molecule type" value="Transcribed_RNA"/>
</dbReference>
<reference evidence="1" key="1">
    <citation type="submission" date="2018-02" db="EMBL/GenBank/DDBJ databases">
        <title>Rhizophora mucronata_Transcriptome.</title>
        <authorList>
            <person name="Meera S.P."/>
            <person name="Sreeshan A."/>
            <person name="Augustine A."/>
        </authorList>
    </citation>
    <scope>NUCLEOTIDE SEQUENCE</scope>
    <source>
        <tissue evidence="1">Leaf</tissue>
    </source>
</reference>
<proteinExistence type="predicted"/>
<name>A0A2P2IHU9_RHIMU</name>
<dbReference type="AlphaFoldDB" id="A0A2P2IHU9"/>
<protein>
    <submittedName>
        <fullName evidence="1">Uncharacterized protein</fullName>
    </submittedName>
</protein>
<evidence type="ECO:0000313" key="1">
    <source>
        <dbReference type="EMBL" id="MBW80781.1"/>
    </source>
</evidence>
<sequence>MVSSPQSLQGSHLHFMASNGFQGHVCFNQETYC</sequence>
<organism evidence="1">
    <name type="scientific">Rhizophora mucronata</name>
    <name type="common">Asiatic mangrove</name>
    <dbReference type="NCBI Taxonomy" id="61149"/>
    <lineage>
        <taxon>Eukaryota</taxon>
        <taxon>Viridiplantae</taxon>
        <taxon>Streptophyta</taxon>
        <taxon>Embryophyta</taxon>
        <taxon>Tracheophyta</taxon>
        <taxon>Spermatophyta</taxon>
        <taxon>Magnoliopsida</taxon>
        <taxon>eudicotyledons</taxon>
        <taxon>Gunneridae</taxon>
        <taxon>Pentapetalae</taxon>
        <taxon>rosids</taxon>
        <taxon>fabids</taxon>
        <taxon>Malpighiales</taxon>
        <taxon>Rhizophoraceae</taxon>
        <taxon>Rhizophora</taxon>
    </lineage>
</organism>